<dbReference type="RefSeq" id="WP_032118413.1">
    <property type="nucleotide sequence ID" value="NZ_JACOOO010000029.1"/>
</dbReference>
<protein>
    <submittedName>
        <fullName evidence="1">ATP--cob(I)alamin adenosyltransferase</fullName>
    </submittedName>
</protein>
<evidence type="ECO:0000313" key="2">
    <source>
        <dbReference type="Proteomes" id="UP000596929"/>
    </source>
</evidence>
<dbReference type="EMBL" id="JACOOO010000029">
    <property type="protein sequence ID" value="MBC5629769.1"/>
    <property type="molecule type" value="Genomic_DNA"/>
</dbReference>
<organism evidence="1 2">
    <name type="scientific">Clostridium hominis</name>
    <dbReference type="NCBI Taxonomy" id="2763036"/>
    <lineage>
        <taxon>Bacteria</taxon>
        <taxon>Bacillati</taxon>
        <taxon>Bacillota</taxon>
        <taxon>Clostridia</taxon>
        <taxon>Eubacteriales</taxon>
        <taxon>Clostridiaceae</taxon>
        <taxon>Clostridium</taxon>
    </lineage>
</organism>
<reference evidence="1 2" key="1">
    <citation type="submission" date="2020-08" db="EMBL/GenBank/DDBJ databases">
        <title>Genome public.</title>
        <authorList>
            <person name="Liu C."/>
            <person name="Sun Q."/>
        </authorList>
    </citation>
    <scope>NUCLEOTIDE SEQUENCE [LARGE SCALE GENOMIC DNA]</scope>
    <source>
        <strain evidence="1 2">NSJ-6</strain>
    </source>
</reference>
<evidence type="ECO:0000313" key="1">
    <source>
        <dbReference type="EMBL" id="MBC5629769.1"/>
    </source>
</evidence>
<keyword evidence="2" id="KW-1185">Reference proteome</keyword>
<accession>A0ABR7DEC4</accession>
<name>A0ABR7DEC4_9CLOT</name>
<sequence length="224" mass="26138">MKFITEEYLRDMYRKNPFTNFSLVEGQRLTPGASQFLRDKRIELCEDIQSLKDSIDNPKSKKDDNKERNINKRILYKIRTIEVDFLIKIREVIEDDIILAQNLMEISKEISSIKLLLSGDKSISLPNCKGCTGMNSKNFFEDIDDCFDITEFYMQLSKSKEILELHELRCKLRELEILIIEEFDGSEVDNEIGDKLIKYVNWFINSLSQIICSVVGGKVCQRKS</sequence>
<gene>
    <name evidence="1" type="ORF">H8S20_12840</name>
</gene>
<proteinExistence type="predicted"/>
<comment type="caution">
    <text evidence="1">The sequence shown here is derived from an EMBL/GenBank/DDBJ whole genome shotgun (WGS) entry which is preliminary data.</text>
</comment>
<dbReference type="Proteomes" id="UP000596929">
    <property type="component" value="Unassembled WGS sequence"/>
</dbReference>